<dbReference type="RefSeq" id="WP_323256366.1">
    <property type="nucleotide sequence ID" value="NZ_JAYGIM010000003.1"/>
</dbReference>
<feature type="transmembrane region" description="Helical" evidence="1">
    <location>
        <begin position="199"/>
        <end position="216"/>
    </location>
</feature>
<dbReference type="EMBL" id="JAYGIM010000003">
    <property type="protein sequence ID" value="MEA5425798.1"/>
    <property type="molecule type" value="Genomic_DNA"/>
</dbReference>
<feature type="transmembrane region" description="Helical" evidence="1">
    <location>
        <begin position="174"/>
        <end position="193"/>
    </location>
</feature>
<feature type="transmembrane region" description="Helical" evidence="1">
    <location>
        <begin position="96"/>
        <end position="117"/>
    </location>
</feature>
<evidence type="ECO:0000313" key="2">
    <source>
        <dbReference type="EMBL" id="MEA5425798.1"/>
    </source>
</evidence>
<organism evidence="2 3">
    <name type="scientific">Arcicella lustrica</name>
    <dbReference type="NCBI Taxonomy" id="2984196"/>
    <lineage>
        <taxon>Bacteria</taxon>
        <taxon>Pseudomonadati</taxon>
        <taxon>Bacteroidota</taxon>
        <taxon>Cytophagia</taxon>
        <taxon>Cytophagales</taxon>
        <taxon>Flectobacillaceae</taxon>
        <taxon>Arcicella</taxon>
    </lineage>
</organism>
<evidence type="ECO:0000313" key="3">
    <source>
        <dbReference type="Proteomes" id="UP001302222"/>
    </source>
</evidence>
<feature type="transmembrane region" description="Helical" evidence="1">
    <location>
        <begin position="352"/>
        <end position="372"/>
    </location>
</feature>
<dbReference type="Proteomes" id="UP001302222">
    <property type="component" value="Unassembled WGS sequence"/>
</dbReference>
<protein>
    <recommendedName>
        <fullName evidence="4">Glycosyltransferase RgtA/B/C/D-like domain-containing protein</fullName>
    </recommendedName>
</protein>
<reference evidence="2 3" key="1">
    <citation type="submission" date="2023-12" db="EMBL/GenBank/DDBJ databases">
        <title>Novel species of the genus Arcicella isolated from rivers.</title>
        <authorList>
            <person name="Lu H."/>
        </authorList>
    </citation>
    <scope>NUCLEOTIDE SEQUENCE [LARGE SCALE GENOMIC DNA]</scope>
    <source>
        <strain evidence="2 3">DC25W</strain>
    </source>
</reference>
<evidence type="ECO:0000256" key="1">
    <source>
        <dbReference type="SAM" id="Phobius"/>
    </source>
</evidence>
<sequence length="445" mass="52080">MKNLKFKFPLFRTSISSQSPSFIIFLLFITFVFATYYCLITLWNYTQISDFKNYYEESILFLETGKMSPQFLFFQAPGHPFLISKIFNIFDSINPAIIQFLNICQYLTAIILTHFSFKTQFSWIKYVGTFSLSICVSYLSLMGFLAAEFNFLFFFVIGNFLLIRYLQNENTFGILPRTLLILAIAFTFGLAQFVRPLSFYYLLFFGFGLFYLKVISKKTLIHSSKATLMQYGLVFSLFLFVAMNLYRNISGKWAYQPPQNGIWSIYVGFNAKAKGSYNAEDITQFKKIAEPLHWNGEALRAILKPITIERVKANWQANIRQSLQRAIRLLVPYFTSYWFFAKGIPPSKNPIWILWMKAVFLLSTFTVLISYLSNGIYLFKLFRKKHLNTIETFAFCSLISTFLYILIHVFCLEIQPRYAAHLVFINLWILPLSLENFIQPNPKFQ</sequence>
<keyword evidence="3" id="KW-1185">Reference proteome</keyword>
<accession>A0ABU5SET3</accession>
<feature type="transmembrane region" description="Helical" evidence="1">
    <location>
        <begin position="393"/>
        <end position="412"/>
    </location>
</feature>
<feature type="transmembrane region" description="Helical" evidence="1">
    <location>
        <begin position="228"/>
        <end position="246"/>
    </location>
</feature>
<name>A0ABU5SET3_9BACT</name>
<gene>
    <name evidence="2" type="ORF">VB798_04390</name>
</gene>
<comment type="caution">
    <text evidence="2">The sequence shown here is derived from an EMBL/GenBank/DDBJ whole genome shotgun (WGS) entry which is preliminary data.</text>
</comment>
<keyword evidence="1" id="KW-0472">Membrane</keyword>
<keyword evidence="1" id="KW-1133">Transmembrane helix</keyword>
<proteinExistence type="predicted"/>
<evidence type="ECO:0008006" key="4">
    <source>
        <dbReference type="Google" id="ProtNLM"/>
    </source>
</evidence>
<keyword evidence="1" id="KW-0812">Transmembrane</keyword>
<feature type="transmembrane region" description="Helical" evidence="1">
    <location>
        <begin position="21"/>
        <end position="45"/>
    </location>
</feature>